<dbReference type="InterPro" id="IPR007275">
    <property type="entry name" value="YTH_domain"/>
</dbReference>
<feature type="region of interest" description="Disordered" evidence="1">
    <location>
        <begin position="86"/>
        <end position="106"/>
    </location>
</feature>
<evidence type="ECO:0000313" key="4">
    <source>
        <dbReference type="Proteomes" id="UP001160483"/>
    </source>
</evidence>
<dbReference type="PROSITE" id="PS50882">
    <property type="entry name" value="YTH"/>
    <property type="match status" value="1"/>
</dbReference>
<accession>A0AAU9LCW1</accession>
<protein>
    <recommendedName>
        <fullName evidence="2">YTH domain-containing protein</fullName>
    </recommendedName>
</protein>
<reference evidence="3" key="1">
    <citation type="submission" date="2021-11" db="EMBL/GenBank/DDBJ databases">
        <authorList>
            <person name="Islam A."/>
            <person name="Islam S."/>
            <person name="Flora M.S."/>
            <person name="Rahman M."/>
            <person name="Ziaur R.M."/>
            <person name="Epstein J.H."/>
            <person name="Hassan M."/>
            <person name="Klassen M."/>
            <person name="Woodard K."/>
            <person name="Webb A."/>
            <person name="Webby R.J."/>
            <person name="El Zowalaty M.E."/>
        </authorList>
    </citation>
    <scope>NUCLEOTIDE SEQUENCE</scope>
    <source>
        <strain evidence="3">Pbs3</strain>
    </source>
</reference>
<dbReference type="Proteomes" id="UP001160483">
    <property type="component" value="Unassembled WGS sequence"/>
</dbReference>
<dbReference type="GO" id="GO:0003729">
    <property type="term" value="F:mRNA binding"/>
    <property type="evidence" value="ECO:0007669"/>
    <property type="project" value="TreeGrafter"/>
</dbReference>
<dbReference type="InterPro" id="IPR045168">
    <property type="entry name" value="YTH_prot"/>
</dbReference>
<evidence type="ECO:0000259" key="2">
    <source>
        <dbReference type="PROSITE" id="PS50882"/>
    </source>
</evidence>
<feature type="domain" description="YTH" evidence="2">
    <location>
        <begin position="342"/>
        <end position="481"/>
    </location>
</feature>
<dbReference type="PANTHER" id="PTHR12357">
    <property type="entry name" value="YTH YT521-B HOMOLOGY DOMAIN-CONTAINING"/>
    <property type="match status" value="1"/>
</dbReference>
<name>A0AAU9LCW1_9STRA</name>
<feature type="compositionally biased region" description="Polar residues" evidence="1">
    <location>
        <begin position="291"/>
        <end position="307"/>
    </location>
</feature>
<feature type="compositionally biased region" description="Polar residues" evidence="1">
    <location>
        <begin position="90"/>
        <end position="105"/>
    </location>
</feature>
<evidence type="ECO:0000313" key="3">
    <source>
        <dbReference type="EMBL" id="CAH0483018.1"/>
    </source>
</evidence>
<dbReference type="AlphaFoldDB" id="A0AAU9LCW1"/>
<proteinExistence type="predicted"/>
<feature type="region of interest" description="Disordered" evidence="1">
    <location>
        <begin position="286"/>
        <end position="307"/>
    </location>
</feature>
<dbReference type="CDD" id="cd21134">
    <property type="entry name" value="YTH"/>
    <property type="match status" value="1"/>
</dbReference>
<dbReference type="Gene3D" id="3.10.590.10">
    <property type="entry name" value="ph1033 like domains"/>
    <property type="match status" value="1"/>
</dbReference>
<comment type="caution">
    <text evidence="3">The sequence shown here is derived from an EMBL/GenBank/DDBJ whole genome shotgun (WGS) entry which is preliminary data.</text>
</comment>
<organism evidence="3 4">
    <name type="scientific">Peronospora belbahrii</name>
    <dbReference type="NCBI Taxonomy" id="622444"/>
    <lineage>
        <taxon>Eukaryota</taxon>
        <taxon>Sar</taxon>
        <taxon>Stramenopiles</taxon>
        <taxon>Oomycota</taxon>
        <taxon>Peronosporomycetes</taxon>
        <taxon>Peronosporales</taxon>
        <taxon>Peronosporaceae</taxon>
        <taxon>Peronospora</taxon>
    </lineage>
</organism>
<dbReference type="EMBL" id="CAKKTJ010000337">
    <property type="protein sequence ID" value="CAH0483018.1"/>
    <property type="molecule type" value="Genomic_DNA"/>
</dbReference>
<gene>
    <name evidence="3" type="ORF">PBS003_LOCUS9592</name>
</gene>
<evidence type="ECO:0000256" key="1">
    <source>
        <dbReference type="SAM" id="MobiDB-lite"/>
    </source>
</evidence>
<dbReference type="Pfam" id="PF04146">
    <property type="entry name" value="YTH"/>
    <property type="match status" value="1"/>
</dbReference>
<sequence length="535" mass="60751">MAATYFTYVTNVSNALETLIKTTGVRTEPAVVEFVSCGIDFHEHFVPKTSLKKHLRKCHGEKRARPIPNAAFFYGRRNEEDAVISHDKPSTSVNDSATGRQVQAESDSDIVADIQVPADDTECVDDERSQSSGFQSLVEPKAGQYDKQKTTLDVADGVIAAIKRAAVSATTFYEQVQAWHRIPHAFATINDRERALVKQSSLRRWLNAELSRPGVLPSGEALDQELVDYIVGLLEHPDFCEPDLLVLELHEFLGNNNVSNIVLALWKFLIVEIGLQSVFQKREKSEKKRTTIQAQSSVHSHDSMTTSAMLNNNSHTQASDAKSELHYKRRRASYRGKIGTNTGLEAYRDLIQKHMVGLSHEMDWDLVLGGGFQDDDDTHRKNRLTVKSLSYPRTKSICRSKHFSGVARMTSNVQMDYQFQLWEKSKYEGFFHVEWLLVKDVPNYVLTGIKMKNTPTKKSITSCRDCEEVLYEEAHEFLSLFTQFKSRSSAWDDFAYYDELQTKLEHKRGLILPDGVDKTDLNSYLVPVRQEDSTL</sequence>